<comment type="caution">
    <text evidence="1">The sequence shown here is derived from an EMBL/GenBank/DDBJ whole genome shotgun (WGS) entry which is preliminary data.</text>
</comment>
<gene>
    <name evidence="1" type="ORF">GCM10007923_57920</name>
</gene>
<dbReference type="EMBL" id="BSOP01000051">
    <property type="protein sequence ID" value="GLR54575.1"/>
    <property type="molecule type" value="Genomic_DNA"/>
</dbReference>
<evidence type="ECO:0008006" key="3">
    <source>
        <dbReference type="Google" id="ProtNLM"/>
    </source>
</evidence>
<protein>
    <recommendedName>
        <fullName evidence="3">CopL family metal-binding regulatory protein</fullName>
    </recommendedName>
</protein>
<reference evidence="2" key="1">
    <citation type="journal article" date="2019" name="Int. J. Syst. Evol. Microbiol.">
        <title>The Global Catalogue of Microorganisms (GCM) 10K type strain sequencing project: providing services to taxonomists for standard genome sequencing and annotation.</title>
        <authorList>
            <consortium name="The Broad Institute Genomics Platform"/>
            <consortium name="The Broad Institute Genome Sequencing Center for Infectious Disease"/>
            <person name="Wu L."/>
            <person name="Ma J."/>
        </authorList>
    </citation>
    <scope>NUCLEOTIDE SEQUENCE [LARGE SCALE GENOMIC DNA]</scope>
    <source>
        <strain evidence="2">NBRC 102122</strain>
    </source>
</reference>
<organism evidence="1 2">
    <name type="scientific">Shinella yambaruensis</name>
    <dbReference type="NCBI Taxonomy" id="415996"/>
    <lineage>
        <taxon>Bacteria</taxon>
        <taxon>Pseudomonadati</taxon>
        <taxon>Pseudomonadota</taxon>
        <taxon>Alphaproteobacteria</taxon>
        <taxon>Hyphomicrobiales</taxon>
        <taxon>Rhizobiaceae</taxon>
        <taxon>Shinella</taxon>
    </lineage>
</organism>
<evidence type="ECO:0000313" key="2">
    <source>
        <dbReference type="Proteomes" id="UP001156702"/>
    </source>
</evidence>
<proteinExistence type="predicted"/>
<dbReference type="Proteomes" id="UP001156702">
    <property type="component" value="Unassembled WGS sequence"/>
</dbReference>
<evidence type="ECO:0000313" key="1">
    <source>
        <dbReference type="EMBL" id="GLR54575.1"/>
    </source>
</evidence>
<accession>A0ABQ5ZT70</accession>
<keyword evidence="2" id="KW-1185">Reference proteome</keyword>
<sequence length="143" mass="15220">MAGSEAARHFAHGRPMDKAGPGSYFRSMLRFLMLIVSACLFAVVSFTAAAHETGMIVSTELAGRMQPMDHASMAKASCSDDGTCKMDPGLCDLVCMGVGVFLPAGRLSAGLAMPRETYRRHPDAVLVSTPPALTDRPPIAHRL</sequence>
<name>A0ABQ5ZT70_9HYPH</name>